<dbReference type="EMBL" id="CAJJDN010000004">
    <property type="protein sequence ID" value="CAD8049718.1"/>
    <property type="molecule type" value="Genomic_DNA"/>
</dbReference>
<comment type="caution">
    <text evidence="3">The sequence shown here is derived from an EMBL/GenBank/DDBJ whole genome shotgun (WGS) entry which is preliminary data.</text>
</comment>
<keyword evidence="4" id="KW-1185">Reference proteome</keyword>
<evidence type="ECO:0000313" key="4">
    <source>
        <dbReference type="Proteomes" id="UP000692954"/>
    </source>
</evidence>
<dbReference type="OrthoDB" id="310123at2759"/>
<feature type="region of interest" description="Disordered" evidence="2">
    <location>
        <begin position="392"/>
        <end position="416"/>
    </location>
</feature>
<feature type="compositionally biased region" description="Polar residues" evidence="2">
    <location>
        <begin position="318"/>
        <end position="329"/>
    </location>
</feature>
<sequence>MQQDQKITQDKVRNLLQKYINDEPKVQQMIQKNQIAKFDIDLKKHQNYEFQINQPLQQFQSSNLSQNSNNQSNYEVHSNLSLELQNNEEKKLHNEHFQFQQKNLKNKTSNKFKSHSCQNSNSDCGSNYQLNLQDDYKIDSQNQQCLEQQQDSKYINFKEPQNRSQYHKQSSQIYGLHNKTQDQLSLLFYSKYPKQETINNNEAIFQRQITEEMDINNSSGSKKSRISYQISEDFKGSFKLEDIQSRRISKIFDQSDQFNNELFYEKIFGVENSQGSDYNYFNSNQSSNIHTPQMVSLKDIKLSKKQITRLNFKKQDNQQFFSQESSPLQKNEEKKSYKKNPNELSILIDKSEKDRQQNLFSILTTPNNGANHQKNTMSFGLQLPQPCFEKKSKKSSFQSDFQQAQKSPINEDQNCQRNQIKNQRKESYSKGKQNLFEQKIKDMRSLSEKKQQSLEYDQKKKELEQELFLKRQTIQMKDEIMREQQQKIELYSERINSIPNEQDWGSDFHNISEFIDDYQRIIYQLISKQDSNKSHIQMIKQHVQEYQYNDKLSQQKIQKLNQFLKNDIIQQNQNISELRVESEIKNIQKQQILQSIFDNIELLKQKSQNFGFNFFHSIQELFDKLLSLSKKEKFRNRLLDLNECLKYEIQELNNFLTKQEQNSKINNLKEALEQEIQLQKQINEKISHISNLLKERIIQIQEGHKEMQDQLKKTLNN</sequence>
<feature type="coiled-coil region" evidence="1">
    <location>
        <begin position="642"/>
        <end position="685"/>
    </location>
</feature>
<dbReference type="AlphaFoldDB" id="A0A8S1K2V3"/>
<proteinExistence type="predicted"/>
<accession>A0A8S1K2V3</accession>
<protein>
    <submittedName>
        <fullName evidence="3">Uncharacterized protein</fullName>
    </submittedName>
</protein>
<keyword evidence="1" id="KW-0175">Coiled coil</keyword>
<evidence type="ECO:0000256" key="2">
    <source>
        <dbReference type="SAM" id="MobiDB-lite"/>
    </source>
</evidence>
<reference evidence="3" key="1">
    <citation type="submission" date="2021-01" db="EMBL/GenBank/DDBJ databases">
        <authorList>
            <consortium name="Genoscope - CEA"/>
            <person name="William W."/>
        </authorList>
    </citation>
    <scope>NUCLEOTIDE SEQUENCE</scope>
</reference>
<feature type="compositionally biased region" description="Low complexity" evidence="2">
    <location>
        <begin position="395"/>
        <end position="407"/>
    </location>
</feature>
<gene>
    <name evidence="3" type="ORF">PSON_ATCC_30995.1.T0040280</name>
</gene>
<evidence type="ECO:0000313" key="3">
    <source>
        <dbReference type="EMBL" id="CAD8049718.1"/>
    </source>
</evidence>
<name>A0A8S1K2V3_9CILI</name>
<feature type="region of interest" description="Disordered" evidence="2">
    <location>
        <begin position="318"/>
        <end position="342"/>
    </location>
</feature>
<organism evidence="3 4">
    <name type="scientific">Paramecium sonneborni</name>
    <dbReference type="NCBI Taxonomy" id="65129"/>
    <lineage>
        <taxon>Eukaryota</taxon>
        <taxon>Sar</taxon>
        <taxon>Alveolata</taxon>
        <taxon>Ciliophora</taxon>
        <taxon>Intramacronucleata</taxon>
        <taxon>Oligohymenophorea</taxon>
        <taxon>Peniculida</taxon>
        <taxon>Parameciidae</taxon>
        <taxon>Paramecium</taxon>
    </lineage>
</organism>
<dbReference type="Proteomes" id="UP000692954">
    <property type="component" value="Unassembled WGS sequence"/>
</dbReference>
<evidence type="ECO:0000256" key="1">
    <source>
        <dbReference type="SAM" id="Coils"/>
    </source>
</evidence>